<evidence type="ECO:0000256" key="3">
    <source>
        <dbReference type="ARBA" id="ARBA00023163"/>
    </source>
</evidence>
<keyword evidence="3" id="KW-0804">Transcription</keyword>
<dbReference type="Pfam" id="PF01022">
    <property type="entry name" value="HTH_5"/>
    <property type="match status" value="1"/>
</dbReference>
<dbReference type="NCBIfam" id="NF033789">
    <property type="entry name" value="repress_SdpR"/>
    <property type="match status" value="1"/>
</dbReference>
<sequence>MMNEVFKAMADATRREILRLLREHGELTAGQLADYFPTGKSTLSHHFNVLKMANLVSTRRAGQQIYYALNTTVMQDAMELLVRLLGVNRPDSEAKS</sequence>
<dbReference type="AlphaFoldDB" id="A0A6C2YT59"/>
<dbReference type="InterPro" id="IPR011991">
    <property type="entry name" value="ArsR-like_HTH"/>
</dbReference>
<evidence type="ECO:0000256" key="1">
    <source>
        <dbReference type="ARBA" id="ARBA00023015"/>
    </source>
</evidence>
<evidence type="ECO:0000313" key="6">
    <source>
        <dbReference type="Proteomes" id="UP000464378"/>
    </source>
</evidence>
<dbReference type="InterPro" id="IPR036390">
    <property type="entry name" value="WH_DNA-bd_sf"/>
</dbReference>
<dbReference type="PROSITE" id="PS50987">
    <property type="entry name" value="HTH_ARSR_2"/>
    <property type="match status" value="1"/>
</dbReference>
<dbReference type="CDD" id="cd00090">
    <property type="entry name" value="HTH_ARSR"/>
    <property type="match status" value="1"/>
</dbReference>
<dbReference type="InterPro" id="IPR036388">
    <property type="entry name" value="WH-like_DNA-bd_sf"/>
</dbReference>
<dbReference type="KEGG" id="tim:GMBLW1_42930"/>
<dbReference type="PANTHER" id="PTHR33154">
    <property type="entry name" value="TRANSCRIPTIONAL REGULATOR, ARSR FAMILY"/>
    <property type="match status" value="1"/>
</dbReference>
<dbReference type="InParanoid" id="A0A6C2YT59"/>
<organism evidence="5">
    <name type="scientific">Tuwongella immobilis</name>
    <dbReference type="NCBI Taxonomy" id="692036"/>
    <lineage>
        <taxon>Bacteria</taxon>
        <taxon>Pseudomonadati</taxon>
        <taxon>Planctomycetota</taxon>
        <taxon>Planctomycetia</taxon>
        <taxon>Gemmatales</taxon>
        <taxon>Gemmataceae</taxon>
        <taxon>Tuwongella</taxon>
    </lineage>
</organism>
<dbReference type="InterPro" id="IPR047796">
    <property type="entry name" value="SdpR-like_repress"/>
</dbReference>
<evidence type="ECO:0000259" key="4">
    <source>
        <dbReference type="PROSITE" id="PS50987"/>
    </source>
</evidence>
<keyword evidence="1" id="KW-0805">Transcription regulation</keyword>
<keyword evidence="2" id="KW-0238">DNA-binding</keyword>
<evidence type="ECO:0000256" key="2">
    <source>
        <dbReference type="ARBA" id="ARBA00023125"/>
    </source>
</evidence>
<protein>
    <recommendedName>
        <fullName evidence="4">HTH arsR-type domain-containing protein</fullName>
    </recommendedName>
</protein>
<proteinExistence type="predicted"/>
<reference evidence="5" key="1">
    <citation type="submission" date="2019-04" db="EMBL/GenBank/DDBJ databases">
        <authorList>
            <consortium name="Science for Life Laboratories"/>
        </authorList>
    </citation>
    <scope>NUCLEOTIDE SEQUENCE</scope>
    <source>
        <strain evidence="5">MBLW1</strain>
    </source>
</reference>
<dbReference type="Gene3D" id="1.10.10.10">
    <property type="entry name" value="Winged helix-like DNA-binding domain superfamily/Winged helix DNA-binding domain"/>
    <property type="match status" value="1"/>
</dbReference>
<name>A0A6C2YT59_9BACT</name>
<accession>A0A6C2YT59</accession>
<dbReference type="SMART" id="SM00418">
    <property type="entry name" value="HTH_ARSR"/>
    <property type="match status" value="1"/>
</dbReference>
<keyword evidence="6" id="KW-1185">Reference proteome</keyword>
<dbReference type="Proteomes" id="UP000464378">
    <property type="component" value="Chromosome"/>
</dbReference>
<dbReference type="GO" id="GO:0003700">
    <property type="term" value="F:DNA-binding transcription factor activity"/>
    <property type="evidence" value="ECO:0007669"/>
    <property type="project" value="InterPro"/>
</dbReference>
<dbReference type="PRINTS" id="PR00778">
    <property type="entry name" value="HTHARSR"/>
</dbReference>
<dbReference type="NCBIfam" id="NF033788">
    <property type="entry name" value="HTH_metalloreg"/>
    <property type="match status" value="1"/>
</dbReference>
<dbReference type="PANTHER" id="PTHR33154:SF33">
    <property type="entry name" value="TRANSCRIPTIONAL REPRESSOR SDPR"/>
    <property type="match status" value="1"/>
</dbReference>
<evidence type="ECO:0000313" key="5">
    <source>
        <dbReference type="EMBL" id="VIP04900.1"/>
    </source>
</evidence>
<dbReference type="EMBL" id="LR586016">
    <property type="protein sequence ID" value="VIP04900.1"/>
    <property type="molecule type" value="Genomic_DNA"/>
</dbReference>
<dbReference type="EMBL" id="LR593887">
    <property type="protein sequence ID" value="VTS07159.1"/>
    <property type="molecule type" value="Genomic_DNA"/>
</dbReference>
<feature type="domain" description="HTH arsR-type" evidence="4">
    <location>
        <begin position="1"/>
        <end position="89"/>
    </location>
</feature>
<dbReference type="InterPro" id="IPR051081">
    <property type="entry name" value="HTH_MetalResp_TranReg"/>
</dbReference>
<dbReference type="SUPFAM" id="SSF46785">
    <property type="entry name" value="Winged helix' DNA-binding domain"/>
    <property type="match status" value="1"/>
</dbReference>
<dbReference type="InterPro" id="IPR001845">
    <property type="entry name" value="HTH_ArsR_DNA-bd_dom"/>
</dbReference>
<dbReference type="GO" id="GO:0003677">
    <property type="term" value="F:DNA binding"/>
    <property type="evidence" value="ECO:0007669"/>
    <property type="project" value="UniProtKB-KW"/>
</dbReference>
<gene>
    <name evidence="5" type="ORF">GMBLW1_42930</name>
</gene>
<dbReference type="RefSeq" id="WP_197740783.1">
    <property type="nucleotide sequence ID" value="NZ_LR593887.1"/>
</dbReference>